<name>A0A4Q0YUJ3_9GAMM</name>
<reference evidence="2 3" key="1">
    <citation type="submission" date="2017-10" db="EMBL/GenBank/DDBJ databases">
        <title>Nyctiphanis sp. nov., isolated from the stomach of the euphausiid Nyctiphanes simplex (Hansen, 1911) in the Gulf of California.</title>
        <authorList>
            <person name="Gomez-Gil B."/>
            <person name="Aguilar-Mendez M."/>
            <person name="Lopez-Cortes A."/>
            <person name="Gomez-Gutierrez J."/>
            <person name="Roque A."/>
            <person name="Lang E."/>
            <person name="Gonzalez-Castillo A."/>
        </authorList>
    </citation>
    <scope>NUCLEOTIDE SEQUENCE [LARGE SCALE GENOMIC DNA]</scope>
    <source>
        <strain evidence="2 3">CAIM 600</strain>
    </source>
</reference>
<dbReference type="EMBL" id="PEIB01000002">
    <property type="protein sequence ID" value="RXJ74465.1"/>
    <property type="molecule type" value="Genomic_DNA"/>
</dbReference>
<dbReference type="GO" id="GO:0006508">
    <property type="term" value="P:proteolysis"/>
    <property type="evidence" value="ECO:0007669"/>
    <property type="project" value="UniProtKB-KW"/>
</dbReference>
<dbReference type="SUPFAM" id="SSF50630">
    <property type="entry name" value="Acid proteases"/>
    <property type="match status" value="1"/>
</dbReference>
<gene>
    <name evidence="2" type="ORF">CS022_02415</name>
</gene>
<dbReference type="InterPro" id="IPR008503">
    <property type="entry name" value="Asp_endopeptidase"/>
</dbReference>
<keyword evidence="2" id="KW-0645">Protease</keyword>
<dbReference type="OrthoDB" id="9782977at2"/>
<dbReference type="Gene3D" id="2.40.70.10">
    <property type="entry name" value="Acid Proteases"/>
    <property type="match status" value="1"/>
</dbReference>
<keyword evidence="3" id="KW-1185">Reference proteome</keyword>
<dbReference type="PANTHER" id="PTHR38037">
    <property type="entry name" value="ZN_PROTEASE DOMAIN-CONTAINING PROTEIN"/>
    <property type="match status" value="1"/>
</dbReference>
<comment type="caution">
    <text evidence="2">The sequence shown here is derived from an EMBL/GenBank/DDBJ whole genome shotgun (WGS) entry which is preliminary data.</text>
</comment>
<organism evidence="2 3">
    <name type="scientific">Veronia nyctiphanis</name>
    <dbReference type="NCBI Taxonomy" id="1278244"/>
    <lineage>
        <taxon>Bacteria</taxon>
        <taxon>Pseudomonadati</taxon>
        <taxon>Pseudomonadota</taxon>
        <taxon>Gammaproteobacteria</taxon>
        <taxon>Vibrionales</taxon>
        <taxon>Vibrionaceae</taxon>
        <taxon>Veronia</taxon>
    </lineage>
</organism>
<dbReference type="AlphaFoldDB" id="A0A4Q0YUJ3"/>
<sequence>MTMTKTERIPLGWREWVELPDLNIPSIKAKVDTGARTSCLHATNISTFTRDGALWVKFDSNPDQKNQGDAITCEAIVKAVRNVRDSGGHQTERYVIETRLKAGSISFPIEMTLISRANMKFKMLLGRTAMSGRCVVDPEASYLLDVYKDK</sequence>
<dbReference type="PANTHER" id="PTHR38037:SF1">
    <property type="entry name" value="ATP-DEPENDENT ZINC PROTEASE DOMAIN-CONTAINING PROTEIN-RELATED"/>
    <property type="match status" value="1"/>
</dbReference>
<dbReference type="GO" id="GO:0008233">
    <property type="term" value="F:peptidase activity"/>
    <property type="evidence" value="ECO:0007669"/>
    <property type="project" value="UniProtKB-KW"/>
</dbReference>
<keyword evidence="2" id="KW-0378">Hydrolase</keyword>
<evidence type="ECO:0000313" key="2">
    <source>
        <dbReference type="EMBL" id="RXJ74465.1"/>
    </source>
</evidence>
<dbReference type="Proteomes" id="UP000290287">
    <property type="component" value="Unassembled WGS sequence"/>
</dbReference>
<evidence type="ECO:0000259" key="1">
    <source>
        <dbReference type="Pfam" id="PF05618"/>
    </source>
</evidence>
<feature type="domain" description="Retropepsin-like aspartic endopeptidase" evidence="1">
    <location>
        <begin position="11"/>
        <end position="143"/>
    </location>
</feature>
<dbReference type="InterPro" id="IPR021109">
    <property type="entry name" value="Peptidase_aspartic_dom_sf"/>
</dbReference>
<accession>A0A4Q0YUJ3</accession>
<evidence type="ECO:0000313" key="3">
    <source>
        <dbReference type="Proteomes" id="UP000290287"/>
    </source>
</evidence>
<protein>
    <submittedName>
        <fullName evidence="2">ATP-dependent zinc protease</fullName>
    </submittedName>
</protein>
<proteinExistence type="predicted"/>
<dbReference type="Pfam" id="PF05618">
    <property type="entry name" value="Zn_protease"/>
    <property type="match status" value="1"/>
</dbReference>